<keyword evidence="2" id="KW-0804">Transcription</keyword>
<reference evidence="4 5" key="1">
    <citation type="submission" date="2018-06" db="EMBL/GenBank/DDBJ databases">
        <title>Genomic Encyclopedia of Archaeal and Bacterial Type Strains, Phase II (KMG-II): from individual species to whole genera.</title>
        <authorList>
            <person name="Goeker M."/>
        </authorList>
    </citation>
    <scope>NUCLEOTIDE SEQUENCE [LARGE SCALE GENOMIC DNA]</scope>
    <source>
        <strain evidence="4 5">DSM 14825</strain>
    </source>
</reference>
<sequence length="197" mass="22384">MKKNNKLLIKGMVCNRCITVLNEELSKLGLDISSINLGEVILKETNKTSVDEKTLKIVLQKNGFDLLYDKNEQLISQIKLVVERGINDQFETGNPVKFSKLISDELHRDYDTMSAIFSLTQGNTLEKFIIAEKMEKVKEFLVYSDKSLTEIANILGYSSVAYLSRQLKQLTGFDFAYYKKIRQDKLAVIAGSPYPAQ</sequence>
<protein>
    <submittedName>
        <fullName evidence="4">Helix-turn-helix protein</fullName>
    </submittedName>
</protein>
<organism evidence="4 5">
    <name type="scientific">Pedobacter cryoconitis</name>
    <dbReference type="NCBI Taxonomy" id="188932"/>
    <lineage>
        <taxon>Bacteria</taxon>
        <taxon>Pseudomonadati</taxon>
        <taxon>Bacteroidota</taxon>
        <taxon>Sphingobacteriia</taxon>
        <taxon>Sphingobacteriales</taxon>
        <taxon>Sphingobacteriaceae</taxon>
        <taxon>Pedobacter</taxon>
    </lineage>
</organism>
<dbReference type="InterPro" id="IPR009057">
    <property type="entry name" value="Homeodomain-like_sf"/>
</dbReference>
<keyword evidence="1" id="KW-0805">Transcription regulation</keyword>
<dbReference type="GO" id="GO:0003700">
    <property type="term" value="F:DNA-binding transcription factor activity"/>
    <property type="evidence" value="ECO:0007669"/>
    <property type="project" value="InterPro"/>
</dbReference>
<dbReference type="SUPFAM" id="SSF46689">
    <property type="entry name" value="Homeodomain-like"/>
    <property type="match status" value="1"/>
</dbReference>
<gene>
    <name evidence="4" type="ORF">LY11_00454</name>
</gene>
<evidence type="ECO:0000313" key="4">
    <source>
        <dbReference type="EMBL" id="RAJ37377.1"/>
    </source>
</evidence>
<dbReference type="AlphaFoldDB" id="A0A327THQ5"/>
<evidence type="ECO:0000256" key="2">
    <source>
        <dbReference type="ARBA" id="ARBA00023163"/>
    </source>
</evidence>
<dbReference type="OrthoDB" id="952277at2"/>
<dbReference type="InterPro" id="IPR018060">
    <property type="entry name" value="HTH_AraC"/>
</dbReference>
<feature type="domain" description="HTH araC/xylS-type" evidence="3">
    <location>
        <begin position="102"/>
        <end position="181"/>
    </location>
</feature>
<dbReference type="GO" id="GO:0043565">
    <property type="term" value="F:sequence-specific DNA binding"/>
    <property type="evidence" value="ECO:0007669"/>
    <property type="project" value="InterPro"/>
</dbReference>
<dbReference type="SMART" id="SM00342">
    <property type="entry name" value="HTH_ARAC"/>
    <property type="match status" value="1"/>
</dbReference>
<evidence type="ECO:0000313" key="5">
    <source>
        <dbReference type="Proteomes" id="UP000249754"/>
    </source>
</evidence>
<name>A0A327THQ5_9SPHI</name>
<dbReference type="PROSITE" id="PS01124">
    <property type="entry name" value="HTH_ARAC_FAMILY_2"/>
    <property type="match status" value="1"/>
</dbReference>
<dbReference type="Gene3D" id="1.10.10.60">
    <property type="entry name" value="Homeodomain-like"/>
    <property type="match status" value="1"/>
</dbReference>
<evidence type="ECO:0000259" key="3">
    <source>
        <dbReference type="PROSITE" id="PS01124"/>
    </source>
</evidence>
<dbReference type="EMBL" id="QLLR01000001">
    <property type="protein sequence ID" value="RAJ37377.1"/>
    <property type="molecule type" value="Genomic_DNA"/>
</dbReference>
<dbReference type="RefSeq" id="WP_111632086.1">
    <property type="nucleotide sequence ID" value="NZ_QLLR01000001.1"/>
</dbReference>
<accession>A0A327THQ5</accession>
<dbReference type="Proteomes" id="UP000249754">
    <property type="component" value="Unassembled WGS sequence"/>
</dbReference>
<evidence type="ECO:0000256" key="1">
    <source>
        <dbReference type="ARBA" id="ARBA00023015"/>
    </source>
</evidence>
<dbReference type="Pfam" id="PF12833">
    <property type="entry name" value="HTH_18"/>
    <property type="match status" value="1"/>
</dbReference>
<comment type="caution">
    <text evidence="4">The sequence shown here is derived from an EMBL/GenBank/DDBJ whole genome shotgun (WGS) entry which is preliminary data.</text>
</comment>
<proteinExistence type="predicted"/>